<evidence type="ECO:0000313" key="2">
    <source>
        <dbReference type="Proteomes" id="UP001212841"/>
    </source>
</evidence>
<reference evidence="1" key="1">
    <citation type="submission" date="2020-05" db="EMBL/GenBank/DDBJ databases">
        <title>Phylogenomic resolution of chytrid fungi.</title>
        <authorList>
            <person name="Stajich J.E."/>
            <person name="Amses K."/>
            <person name="Simmons R."/>
            <person name="Seto K."/>
            <person name="Myers J."/>
            <person name="Bonds A."/>
            <person name="Quandt C.A."/>
            <person name="Barry K."/>
            <person name="Liu P."/>
            <person name="Grigoriev I."/>
            <person name="Longcore J.E."/>
            <person name="James T.Y."/>
        </authorList>
    </citation>
    <scope>NUCLEOTIDE SEQUENCE</scope>
    <source>
        <strain evidence="1">JEL0318</strain>
    </source>
</reference>
<accession>A0AAD5SKL2</accession>
<comment type="caution">
    <text evidence="1">The sequence shown here is derived from an EMBL/GenBank/DDBJ whole genome shotgun (WGS) entry which is preliminary data.</text>
</comment>
<dbReference type="AlphaFoldDB" id="A0AAD5SKL2"/>
<proteinExistence type="predicted"/>
<dbReference type="Proteomes" id="UP001212841">
    <property type="component" value="Unassembled WGS sequence"/>
</dbReference>
<organism evidence="1 2">
    <name type="scientific">Rhizophlyctis rosea</name>
    <dbReference type="NCBI Taxonomy" id="64517"/>
    <lineage>
        <taxon>Eukaryota</taxon>
        <taxon>Fungi</taxon>
        <taxon>Fungi incertae sedis</taxon>
        <taxon>Chytridiomycota</taxon>
        <taxon>Chytridiomycota incertae sedis</taxon>
        <taxon>Chytridiomycetes</taxon>
        <taxon>Rhizophlyctidales</taxon>
        <taxon>Rhizophlyctidaceae</taxon>
        <taxon>Rhizophlyctis</taxon>
    </lineage>
</organism>
<keyword evidence="2" id="KW-1185">Reference proteome</keyword>
<dbReference type="EMBL" id="JADGJD010000069">
    <property type="protein sequence ID" value="KAJ3055645.1"/>
    <property type="molecule type" value="Genomic_DNA"/>
</dbReference>
<sequence>MKYPQWLQYAQLENEADETSVAHIQLVDPPFTMETFPALQLAFDCAKTVLLGDTGFSALADSFDEPIEKADVHAALDETKLHVTKWLRAARDAFHLPAHNKPESIMVGNVFVNFDDVHYFLPKGAAALWSIAEQSRIVLVAWFLIHDLSHAVGSVLAYQKKIVAPGTPKKATAFAENGNINVKYVAWDEHGNMTGERGWWMEDKLGGKVSLYEKENQLIIARPDEGKYYPFTADMIRDFLSNGTREYGTYQRQATRGKPLTNSNNRWMKKHIGIYFLFNAVVKGQAIMRLLRPILRVGSLLSLK</sequence>
<gene>
    <name evidence="1" type="ORF">HK097_009844</name>
</gene>
<protein>
    <submittedName>
        <fullName evidence="1">Uncharacterized protein</fullName>
    </submittedName>
</protein>
<evidence type="ECO:0000313" key="1">
    <source>
        <dbReference type="EMBL" id="KAJ3055645.1"/>
    </source>
</evidence>
<name>A0AAD5SKL2_9FUNG</name>